<dbReference type="InterPro" id="IPR015915">
    <property type="entry name" value="Kelch-typ_b-propeller"/>
</dbReference>
<protein>
    <submittedName>
        <fullName evidence="2">Kelch-type beta propeller</fullName>
    </submittedName>
</protein>
<dbReference type="Proteomes" id="UP000237000">
    <property type="component" value="Unassembled WGS sequence"/>
</dbReference>
<dbReference type="PANTHER" id="PTHR24414">
    <property type="entry name" value="F-BOX/KELCH-REPEAT PROTEIN SKIP4"/>
    <property type="match status" value="1"/>
</dbReference>
<comment type="caution">
    <text evidence="2">The sequence shown here is derived from an EMBL/GenBank/DDBJ whole genome shotgun (WGS) entry which is preliminary data.</text>
</comment>
<dbReference type="Gene3D" id="2.120.10.80">
    <property type="entry name" value="Kelch-type beta propeller"/>
    <property type="match status" value="1"/>
</dbReference>
<dbReference type="EMBL" id="JXTC01000144">
    <property type="protein sequence ID" value="PON85688.1"/>
    <property type="molecule type" value="Genomic_DNA"/>
</dbReference>
<dbReference type="SUPFAM" id="SSF117281">
    <property type="entry name" value="Kelch motif"/>
    <property type="match status" value="1"/>
</dbReference>
<evidence type="ECO:0000313" key="3">
    <source>
        <dbReference type="Proteomes" id="UP000237000"/>
    </source>
</evidence>
<evidence type="ECO:0000313" key="2">
    <source>
        <dbReference type="EMBL" id="PON85688.1"/>
    </source>
</evidence>
<dbReference type="Pfam" id="PF25210">
    <property type="entry name" value="Kelch_FKB95"/>
    <property type="match status" value="1"/>
</dbReference>
<dbReference type="PANTHER" id="PTHR24414:SF199">
    <property type="entry name" value="F-BOX_KELCH-REPEAT PROTEIN SKIP6-LIKE"/>
    <property type="match status" value="1"/>
</dbReference>
<organism evidence="2 3">
    <name type="scientific">Trema orientale</name>
    <name type="common">Charcoal tree</name>
    <name type="synonym">Celtis orientalis</name>
    <dbReference type="NCBI Taxonomy" id="63057"/>
    <lineage>
        <taxon>Eukaryota</taxon>
        <taxon>Viridiplantae</taxon>
        <taxon>Streptophyta</taxon>
        <taxon>Embryophyta</taxon>
        <taxon>Tracheophyta</taxon>
        <taxon>Spermatophyta</taxon>
        <taxon>Magnoliopsida</taxon>
        <taxon>eudicotyledons</taxon>
        <taxon>Gunneridae</taxon>
        <taxon>Pentapetalae</taxon>
        <taxon>rosids</taxon>
        <taxon>fabids</taxon>
        <taxon>Rosales</taxon>
        <taxon>Cannabaceae</taxon>
        <taxon>Trema</taxon>
    </lineage>
</organism>
<sequence>MSTTEEKQLYLCLRPFIGWPKNCWFVVRREPNLLNATTASDSDNQSQQGLLRLAAVPPPIDANNNYLSWTACASVGTKVYLIRCLDSTEVWVHDCRFQTWERGPSMATALINPVAKVAGGKIYVVDRDATATDPNWGGVFDPDVGHWEAIPSPFDHNNIEPGPRGLQCYVENDRFCIRIANGHYFGYSPETKMGYCFGYNPEGKTWEEIDSGSSISVYGGGSNIMGDGELYCQKSNRGISIFDNSQPGALVFDEREGHWRKLDGNGVMERMPKEIISARIVDVGGRMVMVWVQLRTNDQDDAADFCMWYTEIWCAEIEKKKNKDDWWREFHSLNKILLHSNWIVSKREVAEEQCSRLFKDCVFFSLP</sequence>
<feature type="domain" description="FKB95-like N-terminal Kelch" evidence="1">
    <location>
        <begin position="24"/>
        <end position="331"/>
    </location>
</feature>
<dbReference type="OrthoDB" id="10421850at2759"/>
<proteinExistence type="predicted"/>
<accession>A0A2P5EJG2</accession>
<keyword evidence="3" id="KW-1185">Reference proteome</keyword>
<reference evidence="3" key="1">
    <citation type="submission" date="2016-06" db="EMBL/GenBank/DDBJ databases">
        <title>Parallel loss of symbiosis genes in relatives of nitrogen-fixing non-legume Parasponia.</title>
        <authorList>
            <person name="Van Velzen R."/>
            <person name="Holmer R."/>
            <person name="Bu F."/>
            <person name="Rutten L."/>
            <person name="Van Zeijl A."/>
            <person name="Liu W."/>
            <person name="Santuari L."/>
            <person name="Cao Q."/>
            <person name="Sharma T."/>
            <person name="Shen D."/>
            <person name="Roswanjaya Y."/>
            <person name="Wardhani T."/>
            <person name="Kalhor M.S."/>
            <person name="Jansen J."/>
            <person name="Van den Hoogen J."/>
            <person name="Gungor B."/>
            <person name="Hartog M."/>
            <person name="Hontelez J."/>
            <person name="Verver J."/>
            <person name="Yang W.-C."/>
            <person name="Schijlen E."/>
            <person name="Repin R."/>
            <person name="Schilthuizen M."/>
            <person name="Schranz E."/>
            <person name="Heidstra R."/>
            <person name="Miyata K."/>
            <person name="Fedorova E."/>
            <person name="Kohlen W."/>
            <person name="Bisseling T."/>
            <person name="Smit S."/>
            <person name="Geurts R."/>
        </authorList>
    </citation>
    <scope>NUCLEOTIDE SEQUENCE [LARGE SCALE GENOMIC DNA]</scope>
    <source>
        <strain evidence="3">cv. RG33-2</strain>
    </source>
</reference>
<gene>
    <name evidence="2" type="ORF">TorRG33x02_185440</name>
</gene>
<dbReference type="InterPro" id="IPR050354">
    <property type="entry name" value="F-box/kelch-repeat_ARATH"/>
</dbReference>
<dbReference type="InterPro" id="IPR057499">
    <property type="entry name" value="Kelch_FKB95"/>
</dbReference>
<dbReference type="STRING" id="63057.A0A2P5EJG2"/>
<name>A0A2P5EJG2_TREOI</name>
<dbReference type="AlphaFoldDB" id="A0A2P5EJG2"/>
<evidence type="ECO:0000259" key="1">
    <source>
        <dbReference type="Pfam" id="PF25210"/>
    </source>
</evidence>
<dbReference type="InParanoid" id="A0A2P5EJG2"/>